<accession>A0A4U5PIT1</accession>
<dbReference type="InterPro" id="IPR036259">
    <property type="entry name" value="MFS_trans_sf"/>
</dbReference>
<dbReference type="EMBL" id="AZBU02000002">
    <property type="protein sequence ID" value="TKR96383.1"/>
    <property type="molecule type" value="Genomic_DNA"/>
</dbReference>
<feature type="region of interest" description="Disordered" evidence="5">
    <location>
        <begin position="473"/>
        <end position="513"/>
    </location>
</feature>
<keyword evidence="3 6" id="KW-1133">Transmembrane helix</keyword>
<dbReference type="AlphaFoldDB" id="A0A4U5PIT1"/>
<dbReference type="Gene3D" id="1.20.1250.20">
    <property type="entry name" value="MFS general substrate transporter like domains"/>
    <property type="match status" value="1"/>
</dbReference>
<reference evidence="7 8" key="1">
    <citation type="journal article" date="2015" name="Genome Biol.">
        <title>Comparative genomics of Steinernema reveals deeply conserved gene regulatory networks.</title>
        <authorList>
            <person name="Dillman A.R."/>
            <person name="Macchietto M."/>
            <person name="Porter C.F."/>
            <person name="Rogers A."/>
            <person name="Williams B."/>
            <person name="Antoshechkin I."/>
            <person name="Lee M.M."/>
            <person name="Goodwin Z."/>
            <person name="Lu X."/>
            <person name="Lewis E.E."/>
            <person name="Goodrich-Blair H."/>
            <person name="Stock S.P."/>
            <person name="Adams B.J."/>
            <person name="Sternberg P.W."/>
            <person name="Mortazavi A."/>
        </authorList>
    </citation>
    <scope>NUCLEOTIDE SEQUENCE [LARGE SCALE GENOMIC DNA]</scope>
    <source>
        <strain evidence="7 8">ALL</strain>
    </source>
</reference>
<evidence type="ECO:0000256" key="5">
    <source>
        <dbReference type="SAM" id="MobiDB-lite"/>
    </source>
</evidence>
<evidence type="ECO:0000313" key="7">
    <source>
        <dbReference type="EMBL" id="TKR96383.1"/>
    </source>
</evidence>
<dbReference type="InterPro" id="IPR011701">
    <property type="entry name" value="MFS"/>
</dbReference>
<feature type="transmembrane region" description="Helical" evidence="6">
    <location>
        <begin position="130"/>
        <end position="153"/>
    </location>
</feature>
<feature type="transmembrane region" description="Helical" evidence="6">
    <location>
        <begin position="21"/>
        <end position="39"/>
    </location>
</feature>
<dbReference type="PANTHER" id="PTHR23507:SF11">
    <property type="entry name" value="SOLUTE CARRIER FAMILY RELATED"/>
    <property type="match status" value="1"/>
</dbReference>
<feature type="transmembrane region" description="Helical" evidence="6">
    <location>
        <begin position="439"/>
        <end position="460"/>
    </location>
</feature>
<evidence type="ECO:0000256" key="3">
    <source>
        <dbReference type="ARBA" id="ARBA00022989"/>
    </source>
</evidence>
<feature type="transmembrane region" description="Helical" evidence="6">
    <location>
        <begin position="237"/>
        <end position="254"/>
    </location>
</feature>
<feature type="transmembrane region" description="Helical" evidence="6">
    <location>
        <begin position="404"/>
        <end position="427"/>
    </location>
</feature>
<dbReference type="OrthoDB" id="3026777at2759"/>
<comment type="caution">
    <text evidence="7">The sequence shown here is derived from an EMBL/GenBank/DDBJ whole genome shotgun (WGS) entry which is preliminary data.</text>
</comment>
<evidence type="ECO:0000313" key="8">
    <source>
        <dbReference type="Proteomes" id="UP000298663"/>
    </source>
</evidence>
<dbReference type="PANTHER" id="PTHR23507">
    <property type="entry name" value="ZGC:174356"/>
    <property type="match status" value="1"/>
</dbReference>
<feature type="transmembrane region" description="Helical" evidence="6">
    <location>
        <begin position="368"/>
        <end position="392"/>
    </location>
</feature>
<organism evidence="7 8">
    <name type="scientific">Steinernema carpocapsae</name>
    <name type="common">Entomopathogenic nematode</name>
    <dbReference type="NCBI Taxonomy" id="34508"/>
    <lineage>
        <taxon>Eukaryota</taxon>
        <taxon>Metazoa</taxon>
        <taxon>Ecdysozoa</taxon>
        <taxon>Nematoda</taxon>
        <taxon>Chromadorea</taxon>
        <taxon>Rhabditida</taxon>
        <taxon>Tylenchina</taxon>
        <taxon>Panagrolaimomorpha</taxon>
        <taxon>Strongyloidoidea</taxon>
        <taxon>Steinernematidae</taxon>
        <taxon>Steinernema</taxon>
    </lineage>
</organism>
<feature type="transmembrane region" description="Helical" evidence="6">
    <location>
        <begin position="74"/>
        <end position="91"/>
    </location>
</feature>
<feature type="compositionally biased region" description="Basic and acidic residues" evidence="5">
    <location>
        <begin position="485"/>
        <end position="502"/>
    </location>
</feature>
<keyword evidence="4 6" id="KW-0472">Membrane</keyword>
<evidence type="ECO:0000256" key="1">
    <source>
        <dbReference type="ARBA" id="ARBA00004141"/>
    </source>
</evidence>
<dbReference type="GO" id="GO:0022857">
    <property type="term" value="F:transmembrane transporter activity"/>
    <property type="evidence" value="ECO:0007669"/>
    <property type="project" value="InterPro"/>
</dbReference>
<protein>
    <recommendedName>
        <fullName evidence="9">Major facilitator superfamily (MFS) profile domain-containing protein</fullName>
    </recommendedName>
</protein>
<evidence type="ECO:0000256" key="6">
    <source>
        <dbReference type="SAM" id="Phobius"/>
    </source>
</evidence>
<feature type="transmembrane region" description="Helical" evidence="6">
    <location>
        <begin position="98"/>
        <end position="118"/>
    </location>
</feature>
<feature type="transmembrane region" description="Helical" evidence="6">
    <location>
        <begin position="274"/>
        <end position="291"/>
    </location>
</feature>
<feature type="transmembrane region" description="Helical" evidence="6">
    <location>
        <begin position="343"/>
        <end position="362"/>
    </location>
</feature>
<dbReference type="GO" id="GO:0016020">
    <property type="term" value="C:membrane"/>
    <property type="evidence" value="ECO:0007669"/>
    <property type="project" value="UniProtKB-SubCell"/>
</dbReference>
<evidence type="ECO:0008006" key="9">
    <source>
        <dbReference type="Google" id="ProtNLM"/>
    </source>
</evidence>
<keyword evidence="2 6" id="KW-0812">Transmembrane</keyword>
<dbReference type="Proteomes" id="UP000298663">
    <property type="component" value="Unassembled WGS sequence"/>
</dbReference>
<sequence length="530" mass="60855">MGFWQKVTCYFRGLRIRVEPVIFLTTFCHIAMTIIKPGMTNEKVRRSYPPPDGLNSTKEYYNNLQIIWLQNYDYVNVPVSCLAGIIYGAYGDVKGRKLPLLMAILSVFIENSFHMLMWSTKTDIPFEWSYLAAAICGLLGDYGLIMASANAYLADNFSNKHYYGARMIVLSGTVTAGTFCSSWTTKLIIDKSYKMVAMYMSQVGIVLIFFYALFVLKNPKPAEELKDLKKPDLKLRLQLMYLGVTLWNVFKSAGFSVYDSFKIFFVKRDGPKRHFLWICMLAYFLDEMLFGEQKALIGTYFQLFGWYSNEFARYKGLRPCYQIIGTILGVLVLRKWLKIRDTILIIFSTLSMSVFLAALGFINQYNISYIVFSALVPGGFHGLLNPLTVTFLTCVIETNEVGKILAVCSILSKLAGVAETAILQNIYRATLNWYKGSVWLLMALLAVISAMLYVYVALVARRHKIGPEYYRKKKDNDAEEEEEEQQRRKDDLVNDEQEKMDLEKEEEGESNHGWLITAEDFEEARMEMKV</sequence>
<name>A0A4U5PIT1_STECR</name>
<feature type="transmembrane region" description="Helical" evidence="6">
    <location>
        <begin position="165"/>
        <end position="184"/>
    </location>
</feature>
<evidence type="ECO:0000256" key="4">
    <source>
        <dbReference type="ARBA" id="ARBA00023136"/>
    </source>
</evidence>
<keyword evidence="8" id="KW-1185">Reference proteome</keyword>
<comment type="subcellular location">
    <subcellularLocation>
        <location evidence="1">Membrane</location>
        <topology evidence="1">Multi-pass membrane protein</topology>
    </subcellularLocation>
</comment>
<reference evidence="7 8" key="2">
    <citation type="journal article" date="2019" name="G3 (Bethesda)">
        <title>Hybrid Assembly of the Genome of the Entomopathogenic Nematode Steinernema carpocapsae Identifies the X-Chromosome.</title>
        <authorList>
            <person name="Serra L."/>
            <person name="Macchietto M."/>
            <person name="Macias-Munoz A."/>
            <person name="McGill C.J."/>
            <person name="Rodriguez I.M."/>
            <person name="Rodriguez B."/>
            <person name="Murad R."/>
            <person name="Mortazavi A."/>
        </authorList>
    </citation>
    <scope>NUCLEOTIDE SEQUENCE [LARGE SCALE GENOMIC DNA]</scope>
    <source>
        <strain evidence="7 8">ALL</strain>
    </source>
</reference>
<dbReference type="SUPFAM" id="SSF103473">
    <property type="entry name" value="MFS general substrate transporter"/>
    <property type="match status" value="1"/>
</dbReference>
<gene>
    <name evidence="7" type="ORF">L596_010406</name>
</gene>
<dbReference type="Pfam" id="PF07690">
    <property type="entry name" value="MFS_1"/>
    <property type="match status" value="1"/>
</dbReference>
<proteinExistence type="predicted"/>
<feature type="transmembrane region" description="Helical" evidence="6">
    <location>
        <begin position="196"/>
        <end position="216"/>
    </location>
</feature>
<evidence type="ECO:0000256" key="2">
    <source>
        <dbReference type="ARBA" id="ARBA00022692"/>
    </source>
</evidence>